<gene>
    <name evidence="1" type="ORF">NCTC11661_02357</name>
</gene>
<dbReference type="AlphaFoldDB" id="A0A380ZWM8"/>
<sequence>MNMNCQLFHHHKNFFKRKYIGIVVDNDIIYYSNHLGTSSFVTDGYGDPTQFYLNFPFGEIEERDSSRPLKKTKKRR</sequence>
<organism evidence="1 2">
    <name type="scientific">Bergeyella zoohelcum</name>
    <dbReference type="NCBI Taxonomy" id="1015"/>
    <lineage>
        <taxon>Bacteria</taxon>
        <taxon>Pseudomonadati</taxon>
        <taxon>Bacteroidota</taxon>
        <taxon>Flavobacteriia</taxon>
        <taxon>Flavobacteriales</taxon>
        <taxon>Weeksellaceae</taxon>
        <taxon>Bergeyella</taxon>
    </lineage>
</organism>
<protein>
    <submittedName>
        <fullName evidence="1">Uncharacterized protein</fullName>
    </submittedName>
</protein>
<evidence type="ECO:0000313" key="1">
    <source>
        <dbReference type="EMBL" id="SUV53208.1"/>
    </source>
</evidence>
<dbReference type="Proteomes" id="UP000255515">
    <property type="component" value="Unassembled WGS sequence"/>
</dbReference>
<proteinExistence type="predicted"/>
<dbReference type="EMBL" id="UFTJ01000005">
    <property type="protein sequence ID" value="SUV53208.1"/>
    <property type="molecule type" value="Genomic_DNA"/>
</dbReference>
<accession>A0A380ZWM8</accession>
<name>A0A380ZWM8_9FLAO</name>
<evidence type="ECO:0000313" key="2">
    <source>
        <dbReference type="Proteomes" id="UP000255515"/>
    </source>
</evidence>
<reference evidence="1 2" key="1">
    <citation type="submission" date="2018-06" db="EMBL/GenBank/DDBJ databases">
        <authorList>
            <consortium name="Pathogen Informatics"/>
            <person name="Doyle S."/>
        </authorList>
    </citation>
    <scope>NUCLEOTIDE SEQUENCE [LARGE SCALE GENOMIC DNA]</scope>
    <source>
        <strain evidence="1 2">NCTC11661</strain>
    </source>
</reference>